<gene>
    <name evidence="8" type="ORF">CYFA0S_01e17370g</name>
</gene>
<dbReference type="InterPro" id="IPR038765">
    <property type="entry name" value="Papain-like_cys_pep_sf"/>
</dbReference>
<dbReference type="PANTHER" id="PTHR21646">
    <property type="entry name" value="UBIQUITIN CARBOXYL-TERMINAL HYDROLASE"/>
    <property type="match status" value="1"/>
</dbReference>
<evidence type="ECO:0000256" key="1">
    <source>
        <dbReference type="ARBA" id="ARBA00022723"/>
    </source>
</evidence>
<dbReference type="InterPro" id="IPR050185">
    <property type="entry name" value="Ub_carboxyl-term_hydrolase"/>
</dbReference>
<evidence type="ECO:0000256" key="5">
    <source>
        <dbReference type="SAM" id="MobiDB-lite"/>
    </source>
</evidence>
<keyword evidence="3" id="KW-0862">Zinc</keyword>
<evidence type="ECO:0000256" key="3">
    <source>
        <dbReference type="ARBA" id="ARBA00022833"/>
    </source>
</evidence>
<dbReference type="InterPro" id="IPR001607">
    <property type="entry name" value="Znf_UBP"/>
</dbReference>
<dbReference type="SUPFAM" id="SSF54001">
    <property type="entry name" value="Cysteine proteinases"/>
    <property type="match status" value="1"/>
</dbReference>
<keyword evidence="2 4" id="KW-0863">Zinc-finger</keyword>
<dbReference type="PROSITE" id="PS50235">
    <property type="entry name" value="USP_3"/>
    <property type="match status" value="1"/>
</dbReference>
<dbReference type="InterPro" id="IPR001394">
    <property type="entry name" value="Peptidase_C19_UCH"/>
</dbReference>
<organism evidence="8">
    <name type="scientific">Cyberlindnera fabianii</name>
    <name type="common">Yeast</name>
    <name type="synonym">Hansenula fabianii</name>
    <dbReference type="NCBI Taxonomy" id="36022"/>
    <lineage>
        <taxon>Eukaryota</taxon>
        <taxon>Fungi</taxon>
        <taxon>Dikarya</taxon>
        <taxon>Ascomycota</taxon>
        <taxon>Saccharomycotina</taxon>
        <taxon>Saccharomycetes</taxon>
        <taxon>Phaffomycetales</taxon>
        <taxon>Phaffomycetaceae</taxon>
        <taxon>Cyberlindnera</taxon>
    </lineage>
</organism>
<dbReference type="InterPro" id="IPR028889">
    <property type="entry name" value="USP"/>
</dbReference>
<dbReference type="Gene3D" id="3.90.70.10">
    <property type="entry name" value="Cysteine proteinases"/>
    <property type="match status" value="1"/>
</dbReference>
<dbReference type="Pfam" id="PF00443">
    <property type="entry name" value="UCH"/>
    <property type="match status" value="1"/>
</dbReference>
<proteinExistence type="predicted"/>
<evidence type="ECO:0000256" key="4">
    <source>
        <dbReference type="PROSITE-ProRule" id="PRU00502"/>
    </source>
</evidence>
<name>A0A061AJQ3_CYBFA</name>
<dbReference type="PhylomeDB" id="A0A061AJQ3"/>
<dbReference type="OrthoDB" id="10263353at2759"/>
<keyword evidence="1" id="KW-0479">Metal-binding</keyword>
<evidence type="ECO:0000313" key="8">
    <source>
        <dbReference type="EMBL" id="CDR37795.1"/>
    </source>
</evidence>
<dbReference type="GO" id="GO:0004843">
    <property type="term" value="F:cysteine-type deubiquitinase activity"/>
    <property type="evidence" value="ECO:0007669"/>
    <property type="project" value="InterPro"/>
</dbReference>
<sequence length="469" mass="53597">MTKRPTSSSEIPTDSPKRQRLTTSASPSASPSPPAIQSPSSQQTHQQALENLYLDTIDRKRLDFDFEKLCSVTLSNVNIYGCLTCGKYFQGRGKSSPAYFHSVNEDHHVFINFNTLKVYLLPENKIVENSLLDDIKYAIDPTYNKDDLKKLTTIQARDLSGVTYSPGFVGLNDIKRNDYANVVLQLVSHIKSVRDFCLLSSDNDKHIPKNELNKAFTIFVKKLWSPRLFKNHISPHELLQLIGVISNKKFTISEQKPPRDFLLWLLNTLHKSFTDPTTKTSVFSTIQGKLQVTSTSTSTVTTTKFWILTLDLPASSLFKSKSGVHEIPQISLQTLLSKYDGITETHTGTTVQTYKILKYPSFLILDIPRFRDKSLSIPLSVKDRNQTIVQFPLEIEFDEGKVKYRLVSNIVHELKQSDELNKDDGSSWKVQLRKSQDEWVEIKDLKVEKKEEAYLFLGETCLQLWERIK</sequence>
<evidence type="ECO:0000256" key="2">
    <source>
        <dbReference type="ARBA" id="ARBA00022771"/>
    </source>
</evidence>
<accession>A0A061AJQ3</accession>
<feature type="region of interest" description="Disordered" evidence="5">
    <location>
        <begin position="1"/>
        <end position="45"/>
    </location>
</feature>
<evidence type="ECO:0000259" key="6">
    <source>
        <dbReference type="PROSITE" id="PS50235"/>
    </source>
</evidence>
<dbReference type="VEuPathDB" id="FungiDB:BON22_1612"/>
<evidence type="ECO:0000259" key="7">
    <source>
        <dbReference type="PROSITE" id="PS50271"/>
    </source>
</evidence>
<dbReference type="GO" id="GO:0016579">
    <property type="term" value="P:protein deubiquitination"/>
    <property type="evidence" value="ECO:0007669"/>
    <property type="project" value="InterPro"/>
</dbReference>
<dbReference type="SMART" id="SM00290">
    <property type="entry name" value="ZnF_UBP"/>
    <property type="match status" value="1"/>
</dbReference>
<dbReference type="Gene3D" id="3.30.40.10">
    <property type="entry name" value="Zinc/RING finger domain, C3HC4 (zinc finger)"/>
    <property type="match status" value="1"/>
</dbReference>
<dbReference type="InterPro" id="IPR013083">
    <property type="entry name" value="Znf_RING/FYVE/PHD"/>
</dbReference>
<feature type="domain" description="UBP-type" evidence="7">
    <location>
        <begin position="49"/>
        <end position="146"/>
    </location>
</feature>
<feature type="compositionally biased region" description="Polar residues" evidence="5">
    <location>
        <begin position="1"/>
        <end position="12"/>
    </location>
</feature>
<dbReference type="Pfam" id="PF02148">
    <property type="entry name" value="zf-UBP"/>
    <property type="match status" value="1"/>
</dbReference>
<dbReference type="EMBL" id="LK052886">
    <property type="protein sequence ID" value="CDR37795.1"/>
    <property type="molecule type" value="Genomic_DNA"/>
</dbReference>
<dbReference type="SUPFAM" id="SSF57850">
    <property type="entry name" value="RING/U-box"/>
    <property type="match status" value="1"/>
</dbReference>
<protein>
    <submittedName>
        <fullName evidence="8">CYFA0S01e17370g1_1</fullName>
    </submittedName>
</protein>
<dbReference type="PANTHER" id="PTHR21646:SF16">
    <property type="entry name" value="U4_U6.U5 TRI-SNRNP-ASSOCIATED PROTEIN 2"/>
    <property type="match status" value="1"/>
</dbReference>
<dbReference type="PROSITE" id="PS50271">
    <property type="entry name" value="ZF_UBP"/>
    <property type="match status" value="1"/>
</dbReference>
<feature type="domain" description="USP" evidence="6">
    <location>
        <begin position="169"/>
        <end position="468"/>
    </location>
</feature>
<dbReference type="GO" id="GO:0008270">
    <property type="term" value="F:zinc ion binding"/>
    <property type="evidence" value="ECO:0007669"/>
    <property type="project" value="UniProtKB-KW"/>
</dbReference>
<reference evidence="8" key="1">
    <citation type="journal article" date="2014" name="Genome Announc.">
        <title>Genome sequence of the yeast Cyberlindnera fabianii (Hansenula fabianii).</title>
        <authorList>
            <person name="Freel K.C."/>
            <person name="Sarilar V."/>
            <person name="Neuveglise C."/>
            <person name="Devillers H."/>
            <person name="Friedrich A."/>
            <person name="Schacherer J."/>
        </authorList>
    </citation>
    <scope>NUCLEOTIDE SEQUENCE</scope>
    <source>
        <strain evidence="8">YJS4271</strain>
    </source>
</reference>
<dbReference type="AlphaFoldDB" id="A0A061AJQ3"/>